<feature type="transmembrane region" description="Helical" evidence="6">
    <location>
        <begin position="183"/>
        <end position="203"/>
    </location>
</feature>
<feature type="transmembrane region" description="Helical" evidence="6">
    <location>
        <begin position="373"/>
        <end position="391"/>
    </location>
</feature>
<keyword evidence="8" id="KW-1185">Reference proteome</keyword>
<feature type="transmembrane region" description="Helical" evidence="6">
    <location>
        <begin position="46"/>
        <end position="68"/>
    </location>
</feature>
<reference evidence="7 8" key="1">
    <citation type="submission" date="2019-08" db="EMBL/GenBank/DDBJ databases">
        <authorList>
            <person name="Seo M.-J."/>
        </authorList>
    </citation>
    <scope>NUCLEOTIDE SEQUENCE [LARGE SCALE GENOMIC DNA]</scope>
    <source>
        <strain evidence="7 8">KIGAM108</strain>
    </source>
</reference>
<dbReference type="EMBL" id="VTHL01000007">
    <property type="protein sequence ID" value="TYZ10539.1"/>
    <property type="molecule type" value="Genomic_DNA"/>
</dbReference>
<evidence type="ECO:0000256" key="1">
    <source>
        <dbReference type="ARBA" id="ARBA00004651"/>
    </source>
</evidence>
<feature type="transmembrane region" description="Helical" evidence="6">
    <location>
        <begin position="224"/>
        <end position="244"/>
    </location>
</feature>
<feature type="transmembrane region" description="Helical" evidence="6">
    <location>
        <begin position="256"/>
        <end position="275"/>
    </location>
</feature>
<evidence type="ECO:0000256" key="3">
    <source>
        <dbReference type="ARBA" id="ARBA00022692"/>
    </source>
</evidence>
<feature type="transmembrane region" description="Helical" evidence="6">
    <location>
        <begin position="429"/>
        <end position="448"/>
    </location>
</feature>
<comment type="subcellular location">
    <subcellularLocation>
        <location evidence="1">Cell membrane</location>
        <topology evidence="1">Multi-pass membrane protein</topology>
    </subcellularLocation>
</comment>
<evidence type="ECO:0000256" key="5">
    <source>
        <dbReference type="ARBA" id="ARBA00023136"/>
    </source>
</evidence>
<dbReference type="PANTHER" id="PTHR30250:SF11">
    <property type="entry name" value="O-ANTIGEN TRANSPORTER-RELATED"/>
    <property type="match status" value="1"/>
</dbReference>
<dbReference type="RefSeq" id="WP_149070613.1">
    <property type="nucleotide sequence ID" value="NZ_VTHL01000007.1"/>
</dbReference>
<name>A0A5D6V6R3_9BACT</name>
<dbReference type="Pfam" id="PF13440">
    <property type="entry name" value="Polysacc_synt_3"/>
    <property type="match status" value="1"/>
</dbReference>
<keyword evidence="5 6" id="KW-0472">Membrane</keyword>
<comment type="caution">
    <text evidence="7">The sequence shown here is derived from an EMBL/GenBank/DDBJ whole genome shotgun (WGS) entry which is preliminary data.</text>
</comment>
<feature type="transmembrane region" description="Helical" evidence="6">
    <location>
        <begin position="334"/>
        <end position="352"/>
    </location>
</feature>
<dbReference type="GO" id="GO:0005886">
    <property type="term" value="C:plasma membrane"/>
    <property type="evidence" value="ECO:0007669"/>
    <property type="project" value="UniProtKB-SubCell"/>
</dbReference>
<gene>
    <name evidence="7" type="ORF">FY528_08715</name>
</gene>
<feature type="transmembrane region" description="Helical" evidence="6">
    <location>
        <begin position="159"/>
        <end position="177"/>
    </location>
</feature>
<dbReference type="InterPro" id="IPR050833">
    <property type="entry name" value="Poly_Biosynth_Transport"/>
</dbReference>
<dbReference type="Proteomes" id="UP000322791">
    <property type="component" value="Unassembled WGS sequence"/>
</dbReference>
<accession>A0A5D6V6R3</accession>
<dbReference type="PANTHER" id="PTHR30250">
    <property type="entry name" value="PST FAMILY PREDICTED COLANIC ACID TRANSPORTER"/>
    <property type="match status" value="1"/>
</dbReference>
<keyword evidence="3 6" id="KW-0812">Transmembrane</keyword>
<keyword evidence="4 6" id="KW-1133">Transmembrane helix</keyword>
<feature type="transmembrane region" description="Helical" evidence="6">
    <location>
        <begin position="454"/>
        <end position="475"/>
    </location>
</feature>
<evidence type="ECO:0000256" key="6">
    <source>
        <dbReference type="SAM" id="Phobius"/>
    </source>
</evidence>
<evidence type="ECO:0000256" key="4">
    <source>
        <dbReference type="ARBA" id="ARBA00022989"/>
    </source>
</evidence>
<protein>
    <submittedName>
        <fullName evidence="7">Oligosaccharide flippase family protein</fullName>
    </submittedName>
</protein>
<sequence>MGIVQRQGLRNTIISYLGLALGFLNTAFIVPRFLAANQLGLTSTLLSIATIYAQLSALGFASVGIRFFPYFRNREAGHQGFLPLLLGIPLLGFGLVTLLYLSGKPLVLGFYEHAQDRALISSYYGWAAGLALFVMLYSLQDAYLKGLYHTAFSSFVQEILLRVLQAGAAVLYGLGYLSFHGYVLAYIGTMSGIALLLTVYLAYIGELHVRPTTAALRVQPIRGILSFGAFALLANISGTIIMNIDTLMVSSQLNLAAAGVYSIAFFISTALTLPARSLNKIAFPLLADYWKENALPRMAAFYRDTTRLNAVLGCYLALGIGLNLDFIYGLMNNPALQAGTTAVLVLLAARLFDGITGLNGLILVTSPRYRYDLLFNVSLALVTVGLNAVLIPRLGLTGAAVAFLLAIVSINLARTWFVWHSYRMQPFTVRIPLILLSAAVAGGAAWLMPAFNSALATMLLRSTVLTIVYAALILLTKSAPEATALLQKFRRQNPPA</sequence>
<feature type="transmembrane region" description="Helical" evidence="6">
    <location>
        <begin position="308"/>
        <end position="328"/>
    </location>
</feature>
<feature type="transmembrane region" description="Helical" evidence="6">
    <location>
        <begin position="397"/>
        <end position="417"/>
    </location>
</feature>
<feature type="transmembrane region" description="Helical" evidence="6">
    <location>
        <begin position="80"/>
        <end position="101"/>
    </location>
</feature>
<dbReference type="AlphaFoldDB" id="A0A5D6V6R3"/>
<evidence type="ECO:0000313" key="7">
    <source>
        <dbReference type="EMBL" id="TYZ10539.1"/>
    </source>
</evidence>
<feature type="transmembrane region" description="Helical" evidence="6">
    <location>
        <begin position="121"/>
        <end position="139"/>
    </location>
</feature>
<keyword evidence="2" id="KW-1003">Cell membrane</keyword>
<organism evidence="7 8">
    <name type="scientific">Hymenobacter lutimineralis</name>
    <dbReference type="NCBI Taxonomy" id="2606448"/>
    <lineage>
        <taxon>Bacteria</taxon>
        <taxon>Pseudomonadati</taxon>
        <taxon>Bacteroidota</taxon>
        <taxon>Cytophagia</taxon>
        <taxon>Cytophagales</taxon>
        <taxon>Hymenobacteraceae</taxon>
        <taxon>Hymenobacter</taxon>
    </lineage>
</organism>
<proteinExistence type="predicted"/>
<evidence type="ECO:0000313" key="8">
    <source>
        <dbReference type="Proteomes" id="UP000322791"/>
    </source>
</evidence>
<feature type="transmembrane region" description="Helical" evidence="6">
    <location>
        <begin position="12"/>
        <end position="34"/>
    </location>
</feature>
<evidence type="ECO:0000256" key="2">
    <source>
        <dbReference type="ARBA" id="ARBA00022475"/>
    </source>
</evidence>